<proteinExistence type="predicted"/>
<organism evidence="2 3">
    <name type="scientific">Dentiscutata erythropus</name>
    <dbReference type="NCBI Taxonomy" id="1348616"/>
    <lineage>
        <taxon>Eukaryota</taxon>
        <taxon>Fungi</taxon>
        <taxon>Fungi incertae sedis</taxon>
        <taxon>Mucoromycota</taxon>
        <taxon>Glomeromycotina</taxon>
        <taxon>Glomeromycetes</taxon>
        <taxon>Diversisporales</taxon>
        <taxon>Gigasporaceae</taxon>
        <taxon>Dentiscutata</taxon>
    </lineage>
</organism>
<gene>
    <name evidence="2" type="ORF">DERYTH_LOCUS25468</name>
</gene>
<feature type="non-terminal residue" evidence="2">
    <location>
        <position position="1"/>
    </location>
</feature>
<accession>A0A9N9K4H4</accession>
<feature type="non-terminal residue" evidence="2">
    <location>
        <position position="54"/>
    </location>
</feature>
<evidence type="ECO:0000256" key="1">
    <source>
        <dbReference type="SAM" id="MobiDB-lite"/>
    </source>
</evidence>
<name>A0A9N9K4H4_9GLOM</name>
<dbReference type="Proteomes" id="UP000789405">
    <property type="component" value="Unassembled WGS sequence"/>
</dbReference>
<dbReference type="EMBL" id="CAJVPY010047552">
    <property type="protein sequence ID" value="CAG8811444.1"/>
    <property type="molecule type" value="Genomic_DNA"/>
</dbReference>
<reference evidence="2" key="1">
    <citation type="submission" date="2021-06" db="EMBL/GenBank/DDBJ databases">
        <authorList>
            <person name="Kallberg Y."/>
            <person name="Tangrot J."/>
            <person name="Rosling A."/>
        </authorList>
    </citation>
    <scope>NUCLEOTIDE SEQUENCE</scope>
    <source>
        <strain evidence="2">MA453B</strain>
    </source>
</reference>
<dbReference type="AlphaFoldDB" id="A0A9N9K4H4"/>
<evidence type="ECO:0000313" key="3">
    <source>
        <dbReference type="Proteomes" id="UP000789405"/>
    </source>
</evidence>
<keyword evidence="3" id="KW-1185">Reference proteome</keyword>
<sequence length="54" mass="6148">QENKAQAFLNLHKELPLYAVGEELKDLEQEAVPPETVENKTVESIKNKKDDTKP</sequence>
<feature type="region of interest" description="Disordered" evidence="1">
    <location>
        <begin position="29"/>
        <end position="54"/>
    </location>
</feature>
<comment type="caution">
    <text evidence="2">The sequence shown here is derived from an EMBL/GenBank/DDBJ whole genome shotgun (WGS) entry which is preliminary data.</text>
</comment>
<evidence type="ECO:0000313" key="2">
    <source>
        <dbReference type="EMBL" id="CAG8811444.1"/>
    </source>
</evidence>
<feature type="compositionally biased region" description="Basic and acidic residues" evidence="1">
    <location>
        <begin position="37"/>
        <end position="54"/>
    </location>
</feature>
<protein>
    <submittedName>
        <fullName evidence="2">22667_t:CDS:1</fullName>
    </submittedName>
</protein>